<comment type="caution">
    <text evidence="1">The sequence shown here is derived from an EMBL/GenBank/DDBJ whole genome shotgun (WGS) entry which is preliminary data.</text>
</comment>
<organism evidence="1 2">
    <name type="scientific">Caerostris extrusa</name>
    <name type="common">Bark spider</name>
    <name type="synonym">Caerostris bankana</name>
    <dbReference type="NCBI Taxonomy" id="172846"/>
    <lineage>
        <taxon>Eukaryota</taxon>
        <taxon>Metazoa</taxon>
        <taxon>Ecdysozoa</taxon>
        <taxon>Arthropoda</taxon>
        <taxon>Chelicerata</taxon>
        <taxon>Arachnida</taxon>
        <taxon>Araneae</taxon>
        <taxon>Araneomorphae</taxon>
        <taxon>Entelegynae</taxon>
        <taxon>Araneoidea</taxon>
        <taxon>Araneidae</taxon>
        <taxon>Caerostris</taxon>
    </lineage>
</organism>
<accession>A0AAV4T7Q3</accession>
<reference evidence="1 2" key="1">
    <citation type="submission" date="2021-06" db="EMBL/GenBank/DDBJ databases">
        <title>Caerostris extrusa draft genome.</title>
        <authorList>
            <person name="Kono N."/>
            <person name="Arakawa K."/>
        </authorList>
    </citation>
    <scope>NUCLEOTIDE SEQUENCE [LARGE SCALE GENOMIC DNA]</scope>
</reference>
<dbReference type="EMBL" id="BPLR01010706">
    <property type="protein sequence ID" value="GIY41336.1"/>
    <property type="molecule type" value="Genomic_DNA"/>
</dbReference>
<protein>
    <submittedName>
        <fullName evidence="1">Uncharacterized protein</fullName>
    </submittedName>
</protein>
<dbReference type="AlphaFoldDB" id="A0AAV4T7Q3"/>
<keyword evidence="2" id="KW-1185">Reference proteome</keyword>
<dbReference type="Proteomes" id="UP001054945">
    <property type="component" value="Unassembled WGS sequence"/>
</dbReference>
<proteinExistence type="predicted"/>
<gene>
    <name evidence="1" type="ORF">CEXT_557441</name>
</gene>
<evidence type="ECO:0000313" key="1">
    <source>
        <dbReference type="EMBL" id="GIY41336.1"/>
    </source>
</evidence>
<name>A0AAV4T7Q3_CAEEX</name>
<sequence length="96" mass="11244">MMSFVADVAKAALPRDKLYSKNPVDLTEIKKRLNSMGEKRKNRIPARSYYGRRVVVKEIHGFNFSGRKIPGTFRSRRPLPESCLVRRNVLKREPWQ</sequence>
<evidence type="ECO:0000313" key="2">
    <source>
        <dbReference type="Proteomes" id="UP001054945"/>
    </source>
</evidence>